<protein>
    <recommendedName>
        <fullName evidence="3">PWI domain-containing protein</fullName>
    </recommendedName>
</protein>
<accession>A0A8T0JDB6</accession>
<evidence type="ECO:0000313" key="4">
    <source>
        <dbReference type="EMBL" id="KAG0592879.1"/>
    </source>
</evidence>
<dbReference type="SMART" id="SM00311">
    <property type="entry name" value="PWI"/>
    <property type="match status" value="1"/>
</dbReference>
<feature type="compositionally biased region" description="Basic and acidic residues" evidence="2">
    <location>
        <begin position="156"/>
        <end position="166"/>
    </location>
</feature>
<dbReference type="Pfam" id="PF01480">
    <property type="entry name" value="PWI"/>
    <property type="match status" value="1"/>
</dbReference>
<dbReference type="PROSITE" id="PS51025">
    <property type="entry name" value="PWI"/>
    <property type="match status" value="1"/>
</dbReference>
<feature type="compositionally biased region" description="Basic and acidic residues" evidence="2">
    <location>
        <begin position="621"/>
        <end position="635"/>
    </location>
</feature>
<dbReference type="PANTHER" id="PTHR23148">
    <property type="entry name" value="SERINE/ARGININE REGULATED NUCLEAR MATRIX PROTEIN"/>
    <property type="match status" value="1"/>
</dbReference>
<dbReference type="GO" id="GO:0006397">
    <property type="term" value="P:mRNA processing"/>
    <property type="evidence" value="ECO:0007669"/>
    <property type="project" value="UniProtKB-KW"/>
</dbReference>
<dbReference type="Proteomes" id="UP000822688">
    <property type="component" value="Chromosome 1"/>
</dbReference>
<dbReference type="SUPFAM" id="SSF101233">
    <property type="entry name" value="PWI domain"/>
    <property type="match status" value="1"/>
</dbReference>
<feature type="compositionally biased region" description="Basic and acidic residues" evidence="2">
    <location>
        <begin position="642"/>
        <end position="665"/>
    </location>
</feature>
<dbReference type="GO" id="GO:0003723">
    <property type="term" value="F:RNA binding"/>
    <property type="evidence" value="ECO:0007669"/>
    <property type="project" value="TreeGrafter"/>
</dbReference>
<comment type="caution">
    <text evidence="4">The sequence shown here is derived from an EMBL/GenBank/DDBJ whole genome shotgun (WGS) entry which is preliminary data.</text>
</comment>
<feature type="compositionally biased region" description="Basic and acidic residues" evidence="2">
    <location>
        <begin position="742"/>
        <end position="759"/>
    </location>
</feature>
<gene>
    <name evidence="4" type="ORF">KC19_1G287500</name>
</gene>
<feature type="compositionally biased region" description="Low complexity" evidence="2">
    <location>
        <begin position="303"/>
        <end position="320"/>
    </location>
</feature>
<feature type="compositionally biased region" description="Low complexity" evidence="2">
    <location>
        <begin position="167"/>
        <end position="178"/>
    </location>
</feature>
<organism evidence="4 5">
    <name type="scientific">Ceratodon purpureus</name>
    <name type="common">Fire moss</name>
    <name type="synonym">Dicranum purpureum</name>
    <dbReference type="NCBI Taxonomy" id="3225"/>
    <lineage>
        <taxon>Eukaryota</taxon>
        <taxon>Viridiplantae</taxon>
        <taxon>Streptophyta</taxon>
        <taxon>Embryophyta</taxon>
        <taxon>Bryophyta</taxon>
        <taxon>Bryophytina</taxon>
        <taxon>Bryopsida</taxon>
        <taxon>Dicranidae</taxon>
        <taxon>Pseudoditrichales</taxon>
        <taxon>Ditrichaceae</taxon>
        <taxon>Ceratodon</taxon>
    </lineage>
</organism>
<feature type="compositionally biased region" description="Basic and acidic residues" evidence="2">
    <location>
        <begin position="330"/>
        <end position="354"/>
    </location>
</feature>
<feature type="compositionally biased region" description="Acidic residues" evidence="2">
    <location>
        <begin position="780"/>
        <end position="789"/>
    </location>
</feature>
<evidence type="ECO:0000313" key="5">
    <source>
        <dbReference type="Proteomes" id="UP000822688"/>
    </source>
</evidence>
<feature type="compositionally biased region" description="Basic and acidic residues" evidence="2">
    <location>
        <begin position="704"/>
        <end position="715"/>
    </location>
</feature>
<feature type="compositionally biased region" description="Basic and acidic residues" evidence="2">
    <location>
        <begin position="180"/>
        <end position="194"/>
    </location>
</feature>
<evidence type="ECO:0000259" key="3">
    <source>
        <dbReference type="PROSITE" id="PS51025"/>
    </source>
</evidence>
<feature type="compositionally biased region" description="Basic residues" evidence="2">
    <location>
        <begin position="274"/>
        <end position="302"/>
    </location>
</feature>
<sequence>MSGGGFFRGTSADQDTRFSNKMKKLLKSQKFAPELDVTIDTSKVQMDVIKPWVATRVTELLGFEDEVLINFIYGMLEEKNVDGKHVQIQLTGFMEKNTGKFMKDLWSLLISAQSNVSGIPQQFLDQKAEETRLKKIESERIAAELQRKRDLDKLADEERQREKDAAAEAARIARGAKGSADNDRDSKFSDDRRTGRGNGNFRRSVSKGRSPPGRNYRRRQRSKHSSDSSLSRSPVRSPPRRRAYSRSASRSPRRRRRSVSPDRPSRISRVVRSPMRRSYSRSPIRRRKSPPTHRSPIRRRYSRSPPARRSSSFSLSPVPRSRARSPYRRNGADARRGYRSPDRVDRPGTRERRTSVSPGFRGSKSPLKPPIVSRRPTGFGDKGIPHEVDERRAGMDREGKSSTGDKRALGDKDERKTGAPIREARDVVGEKRLYSDMEDRKTGSDRGFREKKDRWAHSDLNDEEEPQRGGRDAVGEKRLYSDMDNSRAGFNRPVRESREKWPHNDSIDGPKDTTRAVTGMPGEKRPHSEIERNTGVDSIGRDDPVEDRYYNDNGRRAEDRSGTGKREMDTRKSVVEKEDRYFSDRRDRPIGRHRSPLPERQQAFKDTRGVRKTVDSSQSPVRERRREDHGRRSIELDNDDSDVVRENLSKKSRIQEAEDGVPVREDDQESLSPRGSDERRKEEKRRRKEEKRLRREERHKRKKEEKQKRKDEKRAVKAGTTNGEDKRNRALLSPEGMDQSDEEHSEHDQKQERKDEKRAPKAGVTNGEDRRDRALRSPDEMEQSDEEHSEYDQKQLEDTLRQKALESMRAMKAISH</sequence>
<evidence type="ECO:0000256" key="1">
    <source>
        <dbReference type="ARBA" id="ARBA00022664"/>
    </source>
</evidence>
<evidence type="ECO:0000256" key="2">
    <source>
        <dbReference type="SAM" id="MobiDB-lite"/>
    </source>
</evidence>
<dbReference type="GO" id="GO:0048024">
    <property type="term" value="P:regulation of mRNA splicing, via spliceosome"/>
    <property type="evidence" value="ECO:0007669"/>
    <property type="project" value="TreeGrafter"/>
</dbReference>
<feature type="compositionally biased region" description="Basic and acidic residues" evidence="2">
    <location>
        <begin position="522"/>
        <end position="590"/>
    </location>
</feature>
<dbReference type="InterPro" id="IPR052225">
    <property type="entry name" value="Ser/Arg_repetitive_matrix"/>
</dbReference>
<feature type="compositionally biased region" description="Basic and acidic residues" evidence="2">
    <location>
        <begin position="602"/>
        <end position="614"/>
    </location>
</feature>
<dbReference type="InterPro" id="IPR002483">
    <property type="entry name" value="PWI_dom"/>
</dbReference>
<feature type="domain" description="PWI" evidence="3">
    <location>
        <begin position="28"/>
        <end position="126"/>
    </location>
</feature>
<feature type="compositionally biased region" description="Basic and acidic residues" evidence="2">
    <location>
        <begin position="493"/>
        <end position="514"/>
    </location>
</feature>
<feature type="region of interest" description="Disordered" evidence="2">
    <location>
        <begin position="156"/>
        <end position="816"/>
    </location>
</feature>
<feature type="compositionally biased region" description="Basic and acidic residues" evidence="2">
    <location>
        <begin position="790"/>
        <end position="806"/>
    </location>
</feature>
<dbReference type="Gene3D" id="1.20.1390.10">
    <property type="entry name" value="PWI domain"/>
    <property type="match status" value="1"/>
</dbReference>
<dbReference type="AlphaFoldDB" id="A0A8T0JDB6"/>
<dbReference type="PANTHER" id="PTHR23148:SF0">
    <property type="entry name" value="SERINE_ARGININE REPETITIVE MATRIX PROTEIN 1"/>
    <property type="match status" value="1"/>
</dbReference>
<keyword evidence="1" id="KW-0507">mRNA processing</keyword>
<dbReference type="GO" id="GO:0005681">
    <property type="term" value="C:spliceosomal complex"/>
    <property type="evidence" value="ECO:0007669"/>
    <property type="project" value="TreeGrafter"/>
</dbReference>
<feature type="compositionally biased region" description="Basic and acidic residues" evidence="2">
    <location>
        <begin position="767"/>
        <end position="779"/>
    </location>
</feature>
<reference evidence="4" key="1">
    <citation type="submission" date="2020-06" db="EMBL/GenBank/DDBJ databases">
        <title>WGS assembly of Ceratodon purpureus strain R40.</title>
        <authorList>
            <person name="Carey S.B."/>
            <person name="Jenkins J."/>
            <person name="Shu S."/>
            <person name="Lovell J.T."/>
            <person name="Sreedasyam A."/>
            <person name="Maumus F."/>
            <person name="Tiley G.P."/>
            <person name="Fernandez-Pozo N."/>
            <person name="Barry K."/>
            <person name="Chen C."/>
            <person name="Wang M."/>
            <person name="Lipzen A."/>
            <person name="Daum C."/>
            <person name="Saski C.A."/>
            <person name="Payton A.C."/>
            <person name="Mcbreen J.C."/>
            <person name="Conrad R.E."/>
            <person name="Kollar L.M."/>
            <person name="Olsson S."/>
            <person name="Huttunen S."/>
            <person name="Landis J.B."/>
            <person name="Wickett N.J."/>
            <person name="Johnson M.G."/>
            <person name="Rensing S.A."/>
            <person name="Grimwood J."/>
            <person name="Schmutz J."/>
            <person name="Mcdaniel S.F."/>
        </authorList>
    </citation>
    <scope>NUCLEOTIDE SEQUENCE</scope>
    <source>
        <strain evidence="4">R40</strain>
    </source>
</reference>
<name>A0A8T0JDB6_CERPU</name>
<feature type="compositionally biased region" description="Basic and acidic residues" evidence="2">
    <location>
        <begin position="383"/>
        <end position="485"/>
    </location>
</feature>
<keyword evidence="5" id="KW-1185">Reference proteome</keyword>
<proteinExistence type="predicted"/>
<dbReference type="InterPro" id="IPR036483">
    <property type="entry name" value="PWI_dom_sf"/>
</dbReference>
<dbReference type="EMBL" id="CM026421">
    <property type="protein sequence ID" value="KAG0592879.1"/>
    <property type="molecule type" value="Genomic_DNA"/>
</dbReference>